<dbReference type="PANTHER" id="PTHR11360:SF308">
    <property type="entry name" value="BLL3089 PROTEIN"/>
    <property type="match status" value="1"/>
</dbReference>
<dbReference type="Pfam" id="PF07690">
    <property type="entry name" value="MFS_1"/>
    <property type="match status" value="2"/>
</dbReference>
<feature type="domain" description="Major facilitator superfamily (MFS) profile" evidence="7">
    <location>
        <begin position="16"/>
        <end position="406"/>
    </location>
</feature>
<reference evidence="8 9" key="1">
    <citation type="submission" date="2019-06" db="EMBL/GenBank/DDBJ databases">
        <title>Sequencing the genomes of 1000 actinobacteria strains.</title>
        <authorList>
            <person name="Klenk H.-P."/>
        </authorList>
    </citation>
    <scope>NUCLEOTIDE SEQUENCE [LARGE SCALE GENOMIC DNA]</scope>
    <source>
        <strain evidence="8 9">DSM 45301</strain>
    </source>
</reference>
<accession>A0A543DQN2</accession>
<dbReference type="InterPro" id="IPR020846">
    <property type="entry name" value="MFS_dom"/>
</dbReference>
<evidence type="ECO:0000256" key="6">
    <source>
        <dbReference type="SAM" id="Phobius"/>
    </source>
</evidence>
<evidence type="ECO:0000313" key="8">
    <source>
        <dbReference type="EMBL" id="TQM11640.1"/>
    </source>
</evidence>
<evidence type="ECO:0000259" key="7">
    <source>
        <dbReference type="PROSITE" id="PS50850"/>
    </source>
</evidence>
<comment type="caution">
    <text evidence="8">The sequence shown here is derived from an EMBL/GenBank/DDBJ whole genome shotgun (WGS) entry which is preliminary data.</text>
</comment>
<dbReference type="GO" id="GO:0005886">
    <property type="term" value="C:plasma membrane"/>
    <property type="evidence" value="ECO:0007669"/>
    <property type="project" value="UniProtKB-SubCell"/>
</dbReference>
<dbReference type="RefSeq" id="WP_211366714.1">
    <property type="nucleotide sequence ID" value="NZ_VFPA01000002.1"/>
</dbReference>
<dbReference type="SUPFAM" id="SSF103473">
    <property type="entry name" value="MFS general substrate transporter"/>
    <property type="match status" value="1"/>
</dbReference>
<evidence type="ECO:0000256" key="4">
    <source>
        <dbReference type="ARBA" id="ARBA00023136"/>
    </source>
</evidence>
<dbReference type="EMBL" id="VFPA01000002">
    <property type="protein sequence ID" value="TQM11640.1"/>
    <property type="molecule type" value="Genomic_DNA"/>
</dbReference>
<keyword evidence="4 6" id="KW-0472">Membrane</keyword>
<keyword evidence="2 6" id="KW-0812">Transmembrane</keyword>
<protein>
    <submittedName>
        <fullName evidence="8">Cyanate permease</fullName>
    </submittedName>
</protein>
<dbReference type="PROSITE" id="PS50850">
    <property type="entry name" value="MFS"/>
    <property type="match status" value="1"/>
</dbReference>
<feature type="transmembrane region" description="Helical" evidence="6">
    <location>
        <begin position="141"/>
        <end position="160"/>
    </location>
</feature>
<sequence length="432" mass="44196">MSRSGKRAPAWTDARVTTAGSLAMCLSAPGQTAAVSVFVDPMAAELGVGRTAVSTAYLIGTLAGAVALPLIGRAMDRRGARPVLLVIGAVFGAVLVGLSAVSGLVGLTAGFVGIRFAGQGALTLVATTLVAYHVQRRLGTAIGVVTAIGSAGISLAPIGLEALIAEHGFRTAWLVQGVAVWVLIVPIALLGVPRRSRAPVPAAPRATRKPKAVRSAGVARQVLRVPMFWVLSGGVGVLALVGTALTFHQVDVLGERGLTSVEAAATFLPQTVSGLASTLLIGVVLDRVSPRPVMVGAMLMLVAALVLGGFLPPGWWGGALYGIALGVANNSFRTVEAAALPRYFGTETIGEIRGIVHMVTVAASAVGPVLLALGHAAVGTYRPLLLVLIVLPVGLLVGILLVREPGPRRTEPLPTPGSTAPETPPRRGEERR</sequence>
<comment type="subcellular location">
    <subcellularLocation>
        <location evidence="1">Cell membrane</location>
        <topology evidence="1">Multi-pass membrane protein</topology>
    </subcellularLocation>
</comment>
<feature type="region of interest" description="Disordered" evidence="5">
    <location>
        <begin position="407"/>
        <end position="432"/>
    </location>
</feature>
<proteinExistence type="predicted"/>
<keyword evidence="3 6" id="KW-1133">Transmembrane helix</keyword>
<feature type="transmembrane region" description="Helical" evidence="6">
    <location>
        <begin position="318"/>
        <end position="335"/>
    </location>
</feature>
<organism evidence="8 9">
    <name type="scientific">Pseudonocardia kunmingensis</name>
    <dbReference type="NCBI Taxonomy" id="630975"/>
    <lineage>
        <taxon>Bacteria</taxon>
        <taxon>Bacillati</taxon>
        <taxon>Actinomycetota</taxon>
        <taxon>Actinomycetes</taxon>
        <taxon>Pseudonocardiales</taxon>
        <taxon>Pseudonocardiaceae</taxon>
        <taxon>Pseudonocardia</taxon>
    </lineage>
</organism>
<feature type="transmembrane region" description="Helical" evidence="6">
    <location>
        <begin position="83"/>
        <end position="107"/>
    </location>
</feature>
<evidence type="ECO:0000256" key="2">
    <source>
        <dbReference type="ARBA" id="ARBA00022692"/>
    </source>
</evidence>
<evidence type="ECO:0000256" key="3">
    <source>
        <dbReference type="ARBA" id="ARBA00022989"/>
    </source>
</evidence>
<evidence type="ECO:0000313" key="9">
    <source>
        <dbReference type="Proteomes" id="UP000315677"/>
    </source>
</evidence>
<gene>
    <name evidence="8" type="ORF">FB558_4205</name>
</gene>
<feature type="transmembrane region" description="Helical" evidence="6">
    <location>
        <begin position="292"/>
        <end position="312"/>
    </location>
</feature>
<feature type="transmembrane region" description="Helical" evidence="6">
    <location>
        <begin position="50"/>
        <end position="71"/>
    </location>
</feature>
<dbReference type="InterPro" id="IPR050327">
    <property type="entry name" value="Proton-linked_MCT"/>
</dbReference>
<dbReference type="AlphaFoldDB" id="A0A543DQN2"/>
<evidence type="ECO:0000256" key="1">
    <source>
        <dbReference type="ARBA" id="ARBA00004651"/>
    </source>
</evidence>
<feature type="transmembrane region" description="Helical" evidence="6">
    <location>
        <begin position="267"/>
        <end position="285"/>
    </location>
</feature>
<feature type="transmembrane region" description="Helical" evidence="6">
    <location>
        <begin position="355"/>
        <end position="378"/>
    </location>
</feature>
<dbReference type="PANTHER" id="PTHR11360">
    <property type="entry name" value="MONOCARBOXYLATE TRANSPORTER"/>
    <property type="match status" value="1"/>
</dbReference>
<dbReference type="Gene3D" id="1.20.1250.20">
    <property type="entry name" value="MFS general substrate transporter like domains"/>
    <property type="match status" value="2"/>
</dbReference>
<feature type="transmembrane region" description="Helical" evidence="6">
    <location>
        <begin position="113"/>
        <end position="134"/>
    </location>
</feature>
<feature type="transmembrane region" description="Helical" evidence="6">
    <location>
        <begin position="228"/>
        <end position="247"/>
    </location>
</feature>
<feature type="transmembrane region" description="Helical" evidence="6">
    <location>
        <begin position="172"/>
        <end position="192"/>
    </location>
</feature>
<dbReference type="InterPro" id="IPR036259">
    <property type="entry name" value="MFS_trans_sf"/>
</dbReference>
<evidence type="ECO:0000256" key="5">
    <source>
        <dbReference type="SAM" id="MobiDB-lite"/>
    </source>
</evidence>
<feature type="transmembrane region" description="Helical" evidence="6">
    <location>
        <begin position="384"/>
        <end position="402"/>
    </location>
</feature>
<dbReference type="Proteomes" id="UP000315677">
    <property type="component" value="Unassembled WGS sequence"/>
</dbReference>
<dbReference type="GO" id="GO:0022857">
    <property type="term" value="F:transmembrane transporter activity"/>
    <property type="evidence" value="ECO:0007669"/>
    <property type="project" value="InterPro"/>
</dbReference>
<keyword evidence="9" id="KW-1185">Reference proteome</keyword>
<name>A0A543DQN2_9PSEU</name>
<dbReference type="InterPro" id="IPR011701">
    <property type="entry name" value="MFS"/>
</dbReference>